<gene>
    <name evidence="1" type="ORF">UO65_2831</name>
</gene>
<keyword evidence="2" id="KW-1185">Reference proteome</keyword>
<sequence length="41" mass="4446">MATVYSPDESVFSIDRLTALSALIPDDDLFVEVADQFGLAL</sequence>
<protein>
    <submittedName>
        <fullName evidence="1">Uncharacterized protein</fullName>
    </submittedName>
</protein>
<proteinExistence type="predicted"/>
<organism evidence="1 2">
    <name type="scientific">Actinokineospora spheciospongiae</name>
    <dbReference type="NCBI Taxonomy" id="909613"/>
    <lineage>
        <taxon>Bacteria</taxon>
        <taxon>Bacillati</taxon>
        <taxon>Actinomycetota</taxon>
        <taxon>Actinomycetes</taxon>
        <taxon>Pseudonocardiales</taxon>
        <taxon>Pseudonocardiaceae</taxon>
        <taxon>Actinokineospora</taxon>
    </lineage>
</organism>
<accession>W7INC3</accession>
<reference evidence="1 2" key="1">
    <citation type="journal article" date="2014" name="Genome Announc.">
        <title>Draft Genome Sequence of the Antitrypanosomally Active Sponge-Associated Bacterium Actinokineospora sp. Strain EG49.</title>
        <authorList>
            <person name="Harjes J."/>
            <person name="Ryu T."/>
            <person name="Abdelmohsen U.R."/>
            <person name="Moitinho-Silva L."/>
            <person name="Horn H."/>
            <person name="Ravasi T."/>
            <person name="Hentschel U."/>
        </authorList>
    </citation>
    <scope>NUCLEOTIDE SEQUENCE [LARGE SCALE GENOMIC DNA]</scope>
    <source>
        <strain evidence="1 2">EG49</strain>
    </source>
</reference>
<dbReference type="AlphaFoldDB" id="W7INC3"/>
<dbReference type="Proteomes" id="UP000019277">
    <property type="component" value="Unassembled WGS sequence"/>
</dbReference>
<evidence type="ECO:0000313" key="2">
    <source>
        <dbReference type="Proteomes" id="UP000019277"/>
    </source>
</evidence>
<evidence type="ECO:0000313" key="1">
    <source>
        <dbReference type="EMBL" id="EWC61898.1"/>
    </source>
</evidence>
<comment type="caution">
    <text evidence="1">The sequence shown here is derived from an EMBL/GenBank/DDBJ whole genome shotgun (WGS) entry which is preliminary data.</text>
</comment>
<dbReference type="EMBL" id="AYXG01000100">
    <property type="protein sequence ID" value="EWC61898.1"/>
    <property type="molecule type" value="Genomic_DNA"/>
</dbReference>
<name>W7INC3_9PSEU</name>